<evidence type="ECO:0008006" key="10">
    <source>
        <dbReference type="Google" id="ProtNLM"/>
    </source>
</evidence>
<evidence type="ECO:0000256" key="4">
    <source>
        <dbReference type="ARBA" id="ARBA00023136"/>
    </source>
</evidence>
<reference evidence="9" key="1">
    <citation type="journal article" date="2019" name="Int. J. Syst. Evol. Microbiol.">
        <title>The Global Catalogue of Microorganisms (GCM) 10K type strain sequencing project: providing services to taxonomists for standard genome sequencing and annotation.</title>
        <authorList>
            <consortium name="The Broad Institute Genomics Platform"/>
            <consortium name="The Broad Institute Genome Sequencing Center for Infectious Disease"/>
            <person name="Wu L."/>
            <person name="Ma J."/>
        </authorList>
    </citation>
    <scope>NUCLEOTIDE SEQUENCE [LARGE SCALE GENOMIC DNA]</scope>
    <source>
        <strain evidence="9">CGMCC 1.6375</strain>
    </source>
</reference>
<name>A0ABQ2HUI7_9BACT</name>
<feature type="domain" description="SusD-like N-terminal" evidence="7">
    <location>
        <begin position="76"/>
        <end position="225"/>
    </location>
</feature>
<accession>A0ABQ2HUI7</accession>
<dbReference type="EMBL" id="BMLI01000001">
    <property type="protein sequence ID" value="GGM89800.1"/>
    <property type="molecule type" value="Genomic_DNA"/>
</dbReference>
<keyword evidence="3" id="KW-0732">Signal</keyword>
<evidence type="ECO:0000313" key="9">
    <source>
        <dbReference type="Proteomes" id="UP000632339"/>
    </source>
</evidence>
<dbReference type="InterPro" id="IPR012944">
    <property type="entry name" value="SusD_RagB_dom"/>
</dbReference>
<evidence type="ECO:0000313" key="8">
    <source>
        <dbReference type="EMBL" id="GGM89800.1"/>
    </source>
</evidence>
<evidence type="ECO:0000259" key="7">
    <source>
        <dbReference type="Pfam" id="PF14322"/>
    </source>
</evidence>
<dbReference type="InterPro" id="IPR011990">
    <property type="entry name" value="TPR-like_helical_dom_sf"/>
</dbReference>
<dbReference type="CDD" id="cd08977">
    <property type="entry name" value="SusD"/>
    <property type="match status" value="1"/>
</dbReference>
<evidence type="ECO:0000259" key="6">
    <source>
        <dbReference type="Pfam" id="PF07980"/>
    </source>
</evidence>
<keyword evidence="4" id="KW-0472">Membrane</keyword>
<proteinExistence type="inferred from homology"/>
<dbReference type="PROSITE" id="PS51257">
    <property type="entry name" value="PROKAR_LIPOPROTEIN"/>
    <property type="match status" value="1"/>
</dbReference>
<keyword evidence="9" id="KW-1185">Reference proteome</keyword>
<evidence type="ECO:0000256" key="5">
    <source>
        <dbReference type="ARBA" id="ARBA00023237"/>
    </source>
</evidence>
<dbReference type="Gene3D" id="1.25.40.390">
    <property type="match status" value="1"/>
</dbReference>
<comment type="similarity">
    <text evidence="2">Belongs to the SusD family.</text>
</comment>
<evidence type="ECO:0000256" key="3">
    <source>
        <dbReference type="ARBA" id="ARBA00022729"/>
    </source>
</evidence>
<evidence type="ECO:0000256" key="2">
    <source>
        <dbReference type="ARBA" id="ARBA00006275"/>
    </source>
</evidence>
<evidence type="ECO:0000256" key="1">
    <source>
        <dbReference type="ARBA" id="ARBA00004442"/>
    </source>
</evidence>
<dbReference type="SUPFAM" id="SSF48452">
    <property type="entry name" value="TPR-like"/>
    <property type="match status" value="1"/>
</dbReference>
<protein>
    <recommendedName>
        <fullName evidence="10">Outer membrane starch-binding protein</fullName>
    </recommendedName>
</protein>
<dbReference type="InterPro" id="IPR033985">
    <property type="entry name" value="SusD-like_N"/>
</dbReference>
<dbReference type="Proteomes" id="UP000632339">
    <property type="component" value="Unassembled WGS sequence"/>
</dbReference>
<organism evidence="8 9">
    <name type="scientific">Dyadobacter beijingensis</name>
    <dbReference type="NCBI Taxonomy" id="365489"/>
    <lineage>
        <taxon>Bacteria</taxon>
        <taxon>Pseudomonadati</taxon>
        <taxon>Bacteroidota</taxon>
        <taxon>Cytophagia</taxon>
        <taxon>Cytophagales</taxon>
        <taxon>Spirosomataceae</taxon>
        <taxon>Dyadobacter</taxon>
    </lineage>
</organism>
<gene>
    <name evidence="8" type="ORF">GCM10010967_23330</name>
</gene>
<comment type="subcellular location">
    <subcellularLocation>
        <location evidence="1">Cell outer membrane</location>
    </subcellularLocation>
</comment>
<feature type="domain" description="RagB/SusD" evidence="6">
    <location>
        <begin position="290"/>
        <end position="543"/>
    </location>
</feature>
<dbReference type="Pfam" id="PF14322">
    <property type="entry name" value="SusD-like_3"/>
    <property type="match status" value="1"/>
</dbReference>
<sequence length="543" mass="60584">MITMKRYQAIIPLILALLVSACKESRFLEFPYYDGPVTEDQFWNLNASARGQLNRGYNFLQEGYNRYSGAMLAAGSDEAVNSNLNSDINIFNNGTWSSLRTLDDSYATNYNGLRQVNLFLENAHRANIIPLTDIPRLRAEAFFLRAFFHFELWKRYGGIIIADHVFNQNDNLDLPRNTPEETLAQILKDCDSAAVKLPLSPAQYGAGDKGRATKAAALALKSRALLYAASPLSNASGDIALWQKAAAASKELIDTKAHSLLPKYTDIFNFSTAAYNAEVIFATAANLRNDIETNNAPISYNGALGLTNPTQELVDAYEMKNGLPVTDPQSGYNAADPYKDRDPRLGWSVIYNGSTFKGTQVNTMAGGKDGLGVSVNATKTGYYMRKFLSEAASWNQTTNATVRRPWVIFRYAEILLNYAEAQNEAAGPDATVYDAVNQIRQRAGMPVLPQGLSKDQMRSRIRNERRVELAFEEHRFFDVRRWKTGEKDFAAPVSGMRISTSGTGAVYERFIVAQRVFSDRMYRYPIPQGEINNTTKLVQNPGY</sequence>
<comment type="caution">
    <text evidence="8">The sequence shown here is derived from an EMBL/GenBank/DDBJ whole genome shotgun (WGS) entry which is preliminary data.</text>
</comment>
<keyword evidence="5" id="KW-0998">Cell outer membrane</keyword>
<dbReference type="Pfam" id="PF07980">
    <property type="entry name" value="SusD_RagB"/>
    <property type="match status" value="1"/>
</dbReference>